<evidence type="ECO:0000313" key="2">
    <source>
        <dbReference type="Proteomes" id="UP000747542"/>
    </source>
</evidence>
<sequence length="55" mass="6224">ENVDRDSETVAEVAQEHRSIDVQDSHVLDEEHVKELEQLMNDVLDLSIPPDAIAE</sequence>
<keyword evidence="2" id="KW-1185">Reference proteome</keyword>
<accession>A0A8J5JAL0</accession>
<proteinExistence type="predicted"/>
<dbReference type="EMBL" id="JAHLQT010042259">
    <property type="protein sequence ID" value="KAG7155277.1"/>
    <property type="molecule type" value="Genomic_DNA"/>
</dbReference>
<organism evidence="1 2">
    <name type="scientific">Homarus americanus</name>
    <name type="common">American lobster</name>
    <dbReference type="NCBI Taxonomy" id="6706"/>
    <lineage>
        <taxon>Eukaryota</taxon>
        <taxon>Metazoa</taxon>
        <taxon>Ecdysozoa</taxon>
        <taxon>Arthropoda</taxon>
        <taxon>Crustacea</taxon>
        <taxon>Multicrustacea</taxon>
        <taxon>Malacostraca</taxon>
        <taxon>Eumalacostraca</taxon>
        <taxon>Eucarida</taxon>
        <taxon>Decapoda</taxon>
        <taxon>Pleocyemata</taxon>
        <taxon>Astacidea</taxon>
        <taxon>Nephropoidea</taxon>
        <taxon>Nephropidae</taxon>
        <taxon>Homarus</taxon>
    </lineage>
</organism>
<dbReference type="Proteomes" id="UP000747542">
    <property type="component" value="Unassembled WGS sequence"/>
</dbReference>
<name>A0A8J5JAL0_HOMAM</name>
<gene>
    <name evidence="1" type="ORF">Hamer_G032194</name>
</gene>
<reference evidence="1" key="1">
    <citation type="journal article" date="2021" name="Sci. Adv.">
        <title>The American lobster genome reveals insights on longevity, neural, and immune adaptations.</title>
        <authorList>
            <person name="Polinski J.M."/>
            <person name="Zimin A.V."/>
            <person name="Clark K.F."/>
            <person name="Kohn A.B."/>
            <person name="Sadowski N."/>
            <person name="Timp W."/>
            <person name="Ptitsyn A."/>
            <person name="Khanna P."/>
            <person name="Romanova D.Y."/>
            <person name="Williams P."/>
            <person name="Greenwood S.J."/>
            <person name="Moroz L.L."/>
            <person name="Walt D.R."/>
            <person name="Bodnar A.G."/>
        </authorList>
    </citation>
    <scope>NUCLEOTIDE SEQUENCE</scope>
    <source>
        <strain evidence="1">GMGI-L3</strain>
    </source>
</reference>
<dbReference type="AlphaFoldDB" id="A0A8J5JAL0"/>
<protein>
    <submittedName>
        <fullName evidence="1">Uncharacterized protein</fullName>
    </submittedName>
</protein>
<feature type="non-terminal residue" evidence="1">
    <location>
        <position position="1"/>
    </location>
</feature>
<evidence type="ECO:0000313" key="1">
    <source>
        <dbReference type="EMBL" id="KAG7155277.1"/>
    </source>
</evidence>
<comment type="caution">
    <text evidence="1">The sequence shown here is derived from an EMBL/GenBank/DDBJ whole genome shotgun (WGS) entry which is preliminary data.</text>
</comment>